<evidence type="ECO:0000259" key="5">
    <source>
        <dbReference type="PROSITE" id="PS50195"/>
    </source>
</evidence>
<dbReference type="Gene3D" id="2.30.30.40">
    <property type="entry name" value="SH3 Domains"/>
    <property type="match status" value="1"/>
</dbReference>
<evidence type="ECO:0000256" key="1">
    <source>
        <dbReference type="ARBA" id="ARBA00022443"/>
    </source>
</evidence>
<dbReference type="InterPro" id="IPR019497">
    <property type="entry name" value="Sorting_nexin_WASP-bd-dom"/>
</dbReference>
<dbReference type="PANTHER" id="PTHR45827">
    <property type="entry name" value="SORTING NEXIN"/>
    <property type="match status" value="1"/>
</dbReference>
<comment type="caution">
    <text evidence="6">The sequence shown here is derived from an EMBL/GenBank/DDBJ whole genome shotgun (WGS) entry which is preliminary data.</text>
</comment>
<dbReference type="GO" id="GO:0097320">
    <property type="term" value="P:plasma membrane tubulation"/>
    <property type="evidence" value="ECO:0007669"/>
    <property type="project" value="TreeGrafter"/>
</dbReference>
<feature type="compositionally biased region" description="Basic and acidic residues" evidence="3">
    <location>
        <begin position="115"/>
        <end position="124"/>
    </location>
</feature>
<keyword evidence="7" id="KW-1185">Reference proteome</keyword>
<evidence type="ECO:0000259" key="4">
    <source>
        <dbReference type="PROSITE" id="PS50002"/>
    </source>
</evidence>
<dbReference type="InterPro" id="IPR036871">
    <property type="entry name" value="PX_dom_sf"/>
</dbReference>
<accession>A0A9P6C1M5</accession>
<dbReference type="EMBL" id="MU151280">
    <property type="protein sequence ID" value="KAF9445810.1"/>
    <property type="molecule type" value="Genomic_DNA"/>
</dbReference>
<sequence length="797" mass="87886">MTSSSSSRPVTADFDAGINTSAAWTEHLDAASLSDEEHEQLQLTTRSARALYAFEGKPEFRELTVDAGDDLDVVKEVLPDGWSLVRTVVNGQVGLLPRTYYTFTSEFVSTPENSPPKRKEREATTESVTPRGSPGGDKHIPLPIVPQNTGEWLPSFRRSLLGGKSLNRFSSFVTSGAEAWVLNGTSEDDANPPTHTRTTTESEDTDDRFSRLGQGEADKHYVDTGPAWKSKIPPFKILVHSPSKRSSVLSGAYTIYDTTSLFSPDDPYDPPPSSHHNRLHSEFIPRSYFNPEEENEEATPEPLQRLTVHRRFSHFVILHTALTRRLPGIALPPLPEKQYSGRFNDDFIEARRGDLERYINKIVRHPIARYAEIVTFFLSCENDSEWKSSLPKYTSLPPAGPSFYAKIYHPLYNVDCEDASHASATFPAHVKAVSRSVQGLRGIFSKVRDARLEMAKAERGLGYALLGMITSPFVNGSGAGGLGRVDEEEEEEHHEEGDGQRESTGCKGVVNNDGAWCWREECQECLRLTKGIQKLSETLQSVADLYDDHARRTQLATHESLKSLAHPDAIYEPIITTHKSTLSRYKDALNESDDNKAKADLASRCETVLNTTMAEMDIYHSQKVEDFERLTREHLDGEIRVYEQILTRLRSARATLTPPTYNALSDTPITPSLYTRDLFPSPSPSQPPSSYPFHTSILTTHKFIPTSPPPTPAAPTSPSSSYTSTAGALGIGEVLIPPLPQPTPHVFDSAPMRPVSVAVKGGVGVVVGVVEGVGAGLRFGRDGSGGERGSVFGRLWS</sequence>
<feature type="domain" description="SH3" evidence="4">
    <location>
        <begin position="43"/>
        <end position="106"/>
    </location>
</feature>
<dbReference type="SUPFAM" id="SSF50044">
    <property type="entry name" value="SH3-domain"/>
    <property type="match status" value="1"/>
</dbReference>
<dbReference type="AlphaFoldDB" id="A0A9P6C1M5"/>
<name>A0A9P6C1M5_9AGAR</name>
<dbReference type="GO" id="GO:0035091">
    <property type="term" value="F:phosphatidylinositol binding"/>
    <property type="evidence" value="ECO:0007669"/>
    <property type="project" value="InterPro"/>
</dbReference>
<proteinExistence type="predicted"/>
<dbReference type="GO" id="GO:0005886">
    <property type="term" value="C:plasma membrane"/>
    <property type="evidence" value="ECO:0007669"/>
    <property type="project" value="TreeGrafter"/>
</dbReference>
<evidence type="ECO:0000256" key="2">
    <source>
        <dbReference type="PROSITE-ProRule" id="PRU00192"/>
    </source>
</evidence>
<dbReference type="InterPro" id="IPR027267">
    <property type="entry name" value="AH/BAR_dom_sf"/>
</dbReference>
<evidence type="ECO:0000256" key="3">
    <source>
        <dbReference type="SAM" id="MobiDB-lite"/>
    </source>
</evidence>
<feature type="domain" description="PX" evidence="5">
    <location>
        <begin position="234"/>
        <end position="384"/>
    </location>
</feature>
<dbReference type="InterPro" id="IPR001452">
    <property type="entry name" value="SH3_domain"/>
</dbReference>
<protein>
    <submittedName>
        <fullName evidence="6">PX-domain-containing protein</fullName>
    </submittedName>
</protein>
<dbReference type="GO" id="GO:0031410">
    <property type="term" value="C:cytoplasmic vesicle"/>
    <property type="evidence" value="ECO:0007669"/>
    <property type="project" value="TreeGrafter"/>
</dbReference>
<dbReference type="SUPFAM" id="SSF64268">
    <property type="entry name" value="PX domain"/>
    <property type="match status" value="1"/>
</dbReference>
<dbReference type="InterPro" id="IPR036028">
    <property type="entry name" value="SH3-like_dom_sf"/>
</dbReference>
<organism evidence="6 7">
    <name type="scientific">Macrolepiota fuliginosa MF-IS2</name>
    <dbReference type="NCBI Taxonomy" id="1400762"/>
    <lineage>
        <taxon>Eukaryota</taxon>
        <taxon>Fungi</taxon>
        <taxon>Dikarya</taxon>
        <taxon>Basidiomycota</taxon>
        <taxon>Agaricomycotina</taxon>
        <taxon>Agaricomycetes</taxon>
        <taxon>Agaricomycetidae</taxon>
        <taxon>Agaricales</taxon>
        <taxon>Agaricineae</taxon>
        <taxon>Agaricaceae</taxon>
        <taxon>Macrolepiota</taxon>
    </lineage>
</organism>
<feature type="region of interest" description="Disordered" evidence="3">
    <location>
        <begin position="705"/>
        <end position="724"/>
    </location>
</feature>
<dbReference type="SMART" id="SM00326">
    <property type="entry name" value="SH3"/>
    <property type="match status" value="1"/>
</dbReference>
<dbReference type="GO" id="GO:0006897">
    <property type="term" value="P:endocytosis"/>
    <property type="evidence" value="ECO:0007669"/>
    <property type="project" value="TreeGrafter"/>
</dbReference>
<dbReference type="GO" id="GO:0016197">
    <property type="term" value="P:endosomal transport"/>
    <property type="evidence" value="ECO:0007669"/>
    <property type="project" value="TreeGrafter"/>
</dbReference>
<dbReference type="Gene3D" id="3.30.1520.10">
    <property type="entry name" value="Phox-like domain"/>
    <property type="match status" value="1"/>
</dbReference>
<feature type="compositionally biased region" description="Pro residues" evidence="3">
    <location>
        <begin position="706"/>
        <end position="715"/>
    </location>
</feature>
<gene>
    <name evidence="6" type="ORF">P691DRAFT_734396</name>
</gene>
<evidence type="ECO:0000313" key="7">
    <source>
        <dbReference type="Proteomes" id="UP000807342"/>
    </source>
</evidence>
<evidence type="ECO:0000313" key="6">
    <source>
        <dbReference type="EMBL" id="KAF9445810.1"/>
    </source>
</evidence>
<keyword evidence="1 2" id="KW-0728">SH3 domain</keyword>
<feature type="region of interest" description="Disordered" evidence="3">
    <location>
        <begin position="479"/>
        <end position="505"/>
    </location>
</feature>
<dbReference type="SMART" id="SM00312">
    <property type="entry name" value="PX"/>
    <property type="match status" value="1"/>
</dbReference>
<dbReference type="Proteomes" id="UP000807342">
    <property type="component" value="Unassembled WGS sequence"/>
</dbReference>
<dbReference type="PANTHER" id="PTHR45827:SF1">
    <property type="entry name" value="SORTING NEXIN"/>
    <property type="match status" value="1"/>
</dbReference>
<reference evidence="6" key="1">
    <citation type="submission" date="2020-11" db="EMBL/GenBank/DDBJ databases">
        <authorList>
            <consortium name="DOE Joint Genome Institute"/>
            <person name="Ahrendt S."/>
            <person name="Riley R."/>
            <person name="Andreopoulos W."/>
            <person name="Labutti K."/>
            <person name="Pangilinan J."/>
            <person name="Ruiz-Duenas F.J."/>
            <person name="Barrasa J.M."/>
            <person name="Sanchez-Garcia M."/>
            <person name="Camarero S."/>
            <person name="Miyauchi S."/>
            <person name="Serrano A."/>
            <person name="Linde D."/>
            <person name="Babiker R."/>
            <person name="Drula E."/>
            <person name="Ayuso-Fernandez I."/>
            <person name="Pacheco R."/>
            <person name="Padilla G."/>
            <person name="Ferreira P."/>
            <person name="Barriuso J."/>
            <person name="Kellner H."/>
            <person name="Castanera R."/>
            <person name="Alfaro M."/>
            <person name="Ramirez L."/>
            <person name="Pisabarro A.G."/>
            <person name="Kuo A."/>
            <person name="Tritt A."/>
            <person name="Lipzen A."/>
            <person name="He G."/>
            <person name="Yan M."/>
            <person name="Ng V."/>
            <person name="Cullen D."/>
            <person name="Martin F."/>
            <person name="Rosso M.-N."/>
            <person name="Henrissat B."/>
            <person name="Hibbett D."/>
            <person name="Martinez A.T."/>
            <person name="Grigoriev I.V."/>
        </authorList>
    </citation>
    <scope>NUCLEOTIDE SEQUENCE</scope>
    <source>
        <strain evidence="6">MF-IS2</strain>
    </source>
</reference>
<feature type="region of interest" description="Disordered" evidence="3">
    <location>
        <begin position="183"/>
        <end position="208"/>
    </location>
</feature>
<dbReference type="OrthoDB" id="10254720at2759"/>
<dbReference type="PROSITE" id="PS50195">
    <property type="entry name" value="PX"/>
    <property type="match status" value="1"/>
</dbReference>
<dbReference type="Pfam" id="PF10456">
    <property type="entry name" value="BAR_3_WASP_bdg"/>
    <property type="match status" value="1"/>
</dbReference>
<dbReference type="InterPro" id="IPR001683">
    <property type="entry name" value="PX_dom"/>
</dbReference>
<dbReference type="Gene3D" id="1.20.1270.60">
    <property type="entry name" value="Arfaptin homology (AH) domain/BAR domain"/>
    <property type="match status" value="1"/>
</dbReference>
<dbReference type="Pfam" id="PF00787">
    <property type="entry name" value="PX"/>
    <property type="match status" value="1"/>
</dbReference>
<feature type="region of interest" description="Disordered" evidence="3">
    <location>
        <begin position="107"/>
        <end position="142"/>
    </location>
</feature>
<dbReference type="PROSITE" id="PS50002">
    <property type="entry name" value="SH3"/>
    <property type="match status" value="1"/>
</dbReference>